<name>A0A8S3U9S2_MYTED</name>
<dbReference type="OrthoDB" id="10326202at2759"/>
<dbReference type="Proteomes" id="UP000683360">
    <property type="component" value="Unassembled WGS sequence"/>
</dbReference>
<reference evidence="1" key="1">
    <citation type="submission" date="2021-03" db="EMBL/GenBank/DDBJ databases">
        <authorList>
            <person name="Bekaert M."/>
        </authorList>
    </citation>
    <scope>NUCLEOTIDE SEQUENCE</scope>
</reference>
<accession>A0A8S3U9S2</accession>
<organism evidence="1 2">
    <name type="scientific">Mytilus edulis</name>
    <name type="common">Blue mussel</name>
    <dbReference type="NCBI Taxonomy" id="6550"/>
    <lineage>
        <taxon>Eukaryota</taxon>
        <taxon>Metazoa</taxon>
        <taxon>Spiralia</taxon>
        <taxon>Lophotrochozoa</taxon>
        <taxon>Mollusca</taxon>
        <taxon>Bivalvia</taxon>
        <taxon>Autobranchia</taxon>
        <taxon>Pteriomorphia</taxon>
        <taxon>Mytilida</taxon>
        <taxon>Mytiloidea</taxon>
        <taxon>Mytilidae</taxon>
        <taxon>Mytilinae</taxon>
        <taxon>Mytilus</taxon>
    </lineage>
</organism>
<proteinExistence type="predicted"/>
<evidence type="ECO:0000313" key="2">
    <source>
        <dbReference type="Proteomes" id="UP000683360"/>
    </source>
</evidence>
<sequence>MQKTTVYSLKERDSISRIPLIHMSYIMQLLLPRRHLGPEKGKVLAGCPPEMLLSSKVVPVGSKAEGYGIPGAIRFTGDHHVEFFSDIDVMIEIEGFQAGMSEFKEDGTKHSVFIETNQTHPGYGRVRISNPEVRDNPLIFHDEETNKDYISSYKRW</sequence>
<comment type="caution">
    <text evidence="1">The sequence shown here is derived from an EMBL/GenBank/DDBJ whole genome shotgun (WGS) entry which is preliminary data.</text>
</comment>
<protein>
    <submittedName>
        <fullName evidence="1">Uncharacterized protein</fullName>
    </submittedName>
</protein>
<gene>
    <name evidence="1" type="ORF">MEDL_51874</name>
</gene>
<evidence type="ECO:0000313" key="1">
    <source>
        <dbReference type="EMBL" id="CAG2239500.1"/>
    </source>
</evidence>
<keyword evidence="2" id="KW-1185">Reference proteome</keyword>
<dbReference type="EMBL" id="CAJPWZ010002522">
    <property type="protein sequence ID" value="CAG2239500.1"/>
    <property type="molecule type" value="Genomic_DNA"/>
</dbReference>
<dbReference type="AlphaFoldDB" id="A0A8S3U9S2"/>